<dbReference type="Gene3D" id="3.90.70.10">
    <property type="entry name" value="Cysteine proteinases"/>
    <property type="match status" value="1"/>
</dbReference>
<dbReference type="Proteomes" id="UP001597343">
    <property type="component" value="Unassembled WGS sequence"/>
</dbReference>
<dbReference type="EMBL" id="JBHUIO010000005">
    <property type="protein sequence ID" value="MFD2169493.1"/>
    <property type="molecule type" value="Genomic_DNA"/>
</dbReference>
<gene>
    <name evidence="2" type="ORF">ACFSOY_05745</name>
</gene>
<evidence type="ECO:0000313" key="2">
    <source>
        <dbReference type="EMBL" id="MFD2169493.1"/>
    </source>
</evidence>
<sequence>MAILIEGIPVIYQYPILPTGCEATALTMLLRFAGLEIENTEVAHALPKVPLPRQVEGKMAGGNPNKGFVGDPFTKESFGVFHAPIAKLLDHYLPGRAVDLSAGTIEELFEVLEGGRPVIVWATLRLQAGQVTDVWYDEAGTEVQWISPQHCMLMVGYDQEHVILNDPDTGNRELYPRDLFVKRWELLGRQAVTVKE</sequence>
<proteinExistence type="predicted"/>
<comment type="caution">
    <text evidence="2">The sequence shown here is derived from an EMBL/GenBank/DDBJ whole genome shotgun (WGS) entry which is preliminary data.</text>
</comment>
<dbReference type="InterPro" id="IPR039564">
    <property type="entry name" value="Peptidase_C39-like"/>
</dbReference>
<reference evidence="3" key="1">
    <citation type="journal article" date="2019" name="Int. J. Syst. Evol. Microbiol.">
        <title>The Global Catalogue of Microorganisms (GCM) 10K type strain sequencing project: providing services to taxonomists for standard genome sequencing and annotation.</title>
        <authorList>
            <consortium name="The Broad Institute Genomics Platform"/>
            <consortium name="The Broad Institute Genome Sequencing Center for Infectious Disease"/>
            <person name="Wu L."/>
            <person name="Ma J."/>
        </authorList>
    </citation>
    <scope>NUCLEOTIDE SEQUENCE [LARGE SCALE GENOMIC DNA]</scope>
    <source>
        <strain evidence="3">CGMCC 1.13574</strain>
    </source>
</reference>
<dbReference type="Pfam" id="PF13529">
    <property type="entry name" value="Peptidase_C39_2"/>
    <property type="match status" value="1"/>
</dbReference>
<keyword evidence="3" id="KW-1185">Reference proteome</keyword>
<feature type="domain" description="Peptidase C39-like" evidence="1">
    <location>
        <begin position="7"/>
        <end position="167"/>
    </location>
</feature>
<dbReference type="PANTHER" id="PTHR37806">
    <property type="entry name" value="LMO0724 PROTEIN"/>
    <property type="match status" value="1"/>
</dbReference>
<name>A0ABW4ZTZ5_9BACL</name>
<protein>
    <submittedName>
        <fullName evidence="2">C39 family peptidase</fullName>
    </submittedName>
</protein>
<dbReference type="PANTHER" id="PTHR37806:SF1">
    <property type="entry name" value="PEPTIDASE C39-LIKE DOMAIN-CONTAINING PROTEIN"/>
    <property type="match status" value="1"/>
</dbReference>
<evidence type="ECO:0000313" key="3">
    <source>
        <dbReference type="Proteomes" id="UP001597343"/>
    </source>
</evidence>
<evidence type="ECO:0000259" key="1">
    <source>
        <dbReference type="Pfam" id="PF13529"/>
    </source>
</evidence>
<dbReference type="RefSeq" id="WP_386044687.1">
    <property type="nucleotide sequence ID" value="NZ_JBHUIO010000005.1"/>
</dbReference>
<organism evidence="2 3">
    <name type="scientific">Tumebacillus lipolyticus</name>
    <dbReference type="NCBI Taxonomy" id="1280370"/>
    <lineage>
        <taxon>Bacteria</taxon>
        <taxon>Bacillati</taxon>
        <taxon>Bacillota</taxon>
        <taxon>Bacilli</taxon>
        <taxon>Bacillales</taxon>
        <taxon>Alicyclobacillaceae</taxon>
        <taxon>Tumebacillus</taxon>
    </lineage>
</organism>
<accession>A0ABW4ZTZ5</accession>